<evidence type="ECO:0000256" key="1">
    <source>
        <dbReference type="SAM" id="MobiDB-lite"/>
    </source>
</evidence>
<feature type="compositionally biased region" description="Basic and acidic residues" evidence="1">
    <location>
        <begin position="86"/>
        <end position="97"/>
    </location>
</feature>
<proteinExistence type="predicted"/>
<keyword evidence="3" id="KW-1185">Reference proteome</keyword>
<organism evidence="2 3">
    <name type="scientific">Scophthalmus maximus</name>
    <name type="common">Turbot</name>
    <name type="synonym">Psetta maxima</name>
    <dbReference type="NCBI Taxonomy" id="52904"/>
    <lineage>
        <taxon>Eukaryota</taxon>
        <taxon>Metazoa</taxon>
        <taxon>Chordata</taxon>
        <taxon>Craniata</taxon>
        <taxon>Vertebrata</taxon>
        <taxon>Euteleostomi</taxon>
        <taxon>Actinopterygii</taxon>
        <taxon>Neopterygii</taxon>
        <taxon>Teleostei</taxon>
        <taxon>Neoteleostei</taxon>
        <taxon>Acanthomorphata</taxon>
        <taxon>Carangaria</taxon>
        <taxon>Pleuronectiformes</taxon>
        <taxon>Pleuronectoidei</taxon>
        <taxon>Scophthalmidae</taxon>
        <taxon>Scophthalmus</taxon>
    </lineage>
</organism>
<dbReference type="EMBL" id="CP026252">
    <property type="protein sequence ID" value="AWP09072.1"/>
    <property type="molecule type" value="Genomic_DNA"/>
</dbReference>
<gene>
    <name evidence="2" type="ORF">SMAX5B_013757</name>
</gene>
<reference evidence="2 3" key="1">
    <citation type="submission" date="2017-12" db="EMBL/GenBank/DDBJ databases">
        <title>Integrating genomic resources of turbot (Scophthalmus maximus) in depth evaluation of genetic and physical mapping variation across individuals.</title>
        <authorList>
            <person name="Martinez P."/>
        </authorList>
    </citation>
    <scope>NUCLEOTIDE SEQUENCE [LARGE SCALE GENOMIC DNA]</scope>
</reference>
<dbReference type="AlphaFoldDB" id="A0A2U9C1R3"/>
<accession>A0A2U9C1R3</accession>
<protein>
    <submittedName>
        <fullName evidence="2">Uncharacterized protein</fullName>
    </submittedName>
</protein>
<feature type="region of interest" description="Disordered" evidence="1">
    <location>
        <begin position="85"/>
        <end position="109"/>
    </location>
</feature>
<evidence type="ECO:0000313" key="2">
    <source>
        <dbReference type="EMBL" id="AWP09072.1"/>
    </source>
</evidence>
<feature type="compositionally biased region" description="Polar residues" evidence="1">
    <location>
        <begin position="98"/>
        <end position="109"/>
    </location>
</feature>
<name>A0A2U9C1R3_SCOMX</name>
<evidence type="ECO:0000313" key="3">
    <source>
        <dbReference type="Proteomes" id="UP000246464"/>
    </source>
</evidence>
<sequence length="203" mass="22828">MVLEGRHEPQLVSIQTSFICPSPPPRPDESLRHLNLTRMSRNSGSVIVSTPQDPELYVCESSTGDVIAAGGGRLLQETVMHYDMSASEHDSGSDRNHTSGLHQFTSTDETHSQQLLDGIRFVQKITNDNESIQTNKTQLKQGQTSVVGRRLCGSHLSSEVLDVRRRRVHVWSILQENDSTRSRSSPLYQTSGRVNHLVRFPRW</sequence>
<dbReference type="Proteomes" id="UP000246464">
    <property type="component" value="Chromosome 10"/>
</dbReference>